<dbReference type="PANTHER" id="PTHR22926">
    <property type="entry name" value="PHOSPHO-N-ACETYLMURAMOYL-PENTAPEPTIDE-TRANSFERASE"/>
    <property type="match status" value="1"/>
</dbReference>
<evidence type="ECO:0000256" key="13">
    <source>
        <dbReference type="PIRSR" id="PIRSR600715-1"/>
    </source>
</evidence>
<feature type="transmembrane region" description="Helical" evidence="12">
    <location>
        <begin position="316"/>
        <end position="332"/>
    </location>
</feature>
<keyword evidence="6 12" id="KW-0812">Transmembrane</keyword>
<evidence type="ECO:0000256" key="7">
    <source>
        <dbReference type="ARBA" id="ARBA00022842"/>
    </source>
</evidence>
<dbReference type="GO" id="GO:0000287">
    <property type="term" value="F:magnesium ion binding"/>
    <property type="evidence" value="ECO:0007669"/>
    <property type="project" value="InterPro"/>
</dbReference>
<dbReference type="GO" id="GO:0016757">
    <property type="term" value="F:glycosyltransferase activity"/>
    <property type="evidence" value="ECO:0007669"/>
    <property type="project" value="UniProtKB-KW"/>
</dbReference>
<dbReference type="GO" id="GO:0030145">
    <property type="term" value="F:manganese ion binding"/>
    <property type="evidence" value="ECO:0007669"/>
    <property type="project" value="InterPro"/>
</dbReference>
<comment type="pathway">
    <text evidence="12">Bacterial outer membrane biogenesis; enterobacterial common antigen biosynthesis.</text>
</comment>
<evidence type="ECO:0000256" key="4">
    <source>
        <dbReference type="ARBA" id="ARBA00022676"/>
    </source>
</evidence>
<proteinExistence type="inferred from homology"/>
<evidence type="ECO:0000256" key="9">
    <source>
        <dbReference type="ARBA" id="ARBA00022989"/>
    </source>
</evidence>
<keyword evidence="7 12" id="KW-0460">Magnesium</keyword>
<dbReference type="GO" id="GO:0036380">
    <property type="term" value="F:UDP-N-acetylglucosamine-undecaprenyl-phosphate N-acetylglucosaminephosphotransferase activity"/>
    <property type="evidence" value="ECO:0007669"/>
    <property type="project" value="UniProtKB-UniRule"/>
</dbReference>
<dbReference type="GO" id="GO:0005886">
    <property type="term" value="C:plasma membrane"/>
    <property type="evidence" value="ECO:0007669"/>
    <property type="project" value="UniProtKB-SubCell"/>
</dbReference>
<keyword evidence="15" id="KW-1185">Reference proteome</keyword>
<dbReference type="GO" id="GO:0009243">
    <property type="term" value="P:O antigen biosynthetic process"/>
    <property type="evidence" value="ECO:0007669"/>
    <property type="project" value="UniProtKB-UniRule"/>
</dbReference>
<dbReference type="EC" id="2.7.8.33" evidence="12"/>
<keyword evidence="9 12" id="KW-1133">Transmembrane helix</keyword>
<dbReference type="KEGG" id="sfj:SAMEA4384070_2911"/>
<evidence type="ECO:0000256" key="10">
    <source>
        <dbReference type="ARBA" id="ARBA00023136"/>
    </source>
</evidence>
<feature type="transmembrane region" description="Helical" evidence="12">
    <location>
        <begin position="180"/>
        <end position="197"/>
    </location>
</feature>
<dbReference type="Pfam" id="PF00953">
    <property type="entry name" value="Glycos_transf_4"/>
    <property type="match status" value="1"/>
</dbReference>
<feature type="transmembrane region" description="Helical" evidence="12">
    <location>
        <begin position="241"/>
        <end position="262"/>
    </location>
</feature>
<evidence type="ECO:0000256" key="1">
    <source>
        <dbReference type="ARBA" id="ARBA00004651"/>
    </source>
</evidence>
<keyword evidence="8 12" id="KW-0448">Lipopolysaccharide biosynthesis</keyword>
<gene>
    <name evidence="14" type="primary">wecA_2</name>
    <name evidence="12" type="synonym">wecA</name>
    <name evidence="14" type="ORF">SAMEA4384070_02911</name>
</gene>
<feature type="transmembrane region" description="Helical" evidence="12">
    <location>
        <begin position="209"/>
        <end position="229"/>
    </location>
</feature>
<dbReference type="GO" id="GO:0009246">
    <property type="term" value="P:enterobacterial common antigen biosynthetic process"/>
    <property type="evidence" value="ECO:0007669"/>
    <property type="project" value="UniProtKB-UniRule"/>
</dbReference>
<feature type="transmembrane region" description="Helical" evidence="12">
    <location>
        <begin position="127"/>
        <end position="150"/>
    </location>
</feature>
<dbReference type="EMBL" id="LT906479">
    <property type="protein sequence ID" value="SNW02680.1"/>
    <property type="molecule type" value="Genomic_DNA"/>
</dbReference>
<keyword evidence="4 12" id="KW-0328">Glycosyltransferase</keyword>
<evidence type="ECO:0000256" key="8">
    <source>
        <dbReference type="ARBA" id="ARBA00022985"/>
    </source>
</evidence>
<keyword evidence="5 12" id="KW-0808">Transferase</keyword>
<comment type="function">
    <text evidence="12">Catalyzes the transfer of the GlcNAc-1-phosphate moiety from UDP-GlcNAc onto the carrier lipid undecaprenyl phosphate (C55-P), yielding GlcNAc-pyrophosphoryl-undecaprenyl (GlcNAc-PP-C55).</text>
</comment>
<name>A0A240C458_SERFI</name>
<feature type="binding site" evidence="13">
    <location>
        <position position="148"/>
    </location>
    <ligand>
        <name>Mg(2+)</name>
        <dbReference type="ChEBI" id="CHEBI:18420"/>
    </ligand>
</feature>
<evidence type="ECO:0000256" key="2">
    <source>
        <dbReference type="ARBA" id="ARBA00022475"/>
    </source>
</evidence>
<reference evidence="14 15" key="1">
    <citation type="submission" date="2017-06" db="EMBL/GenBank/DDBJ databases">
        <authorList>
            <consortium name="Pathogen Informatics"/>
        </authorList>
    </citation>
    <scope>NUCLEOTIDE SEQUENCE [LARGE SCALE GENOMIC DNA]</scope>
    <source>
        <strain evidence="14 15">NCTC12148</strain>
    </source>
</reference>
<keyword evidence="11 12" id="KW-0464">Manganese</keyword>
<feature type="transmembrane region" description="Helical" evidence="12">
    <location>
        <begin position="6"/>
        <end position="28"/>
    </location>
</feature>
<comment type="pathway">
    <text evidence="12">Bacterial outer membrane biogenesis; LPS O-antigen biosynthesis.</text>
</comment>
<evidence type="ECO:0000256" key="5">
    <source>
        <dbReference type="ARBA" id="ARBA00022679"/>
    </source>
</evidence>
<dbReference type="RefSeq" id="WP_061794635.1">
    <property type="nucleotide sequence ID" value="NZ_CABITV010000001.1"/>
</dbReference>
<dbReference type="GO" id="GO:0044038">
    <property type="term" value="P:cell wall macromolecule biosynthetic process"/>
    <property type="evidence" value="ECO:0007669"/>
    <property type="project" value="TreeGrafter"/>
</dbReference>
<evidence type="ECO:0000256" key="6">
    <source>
        <dbReference type="ARBA" id="ARBA00022692"/>
    </source>
</evidence>
<dbReference type="AlphaFoldDB" id="A0A240C458"/>
<feature type="binding site" evidence="13">
    <location>
        <position position="212"/>
    </location>
    <ligand>
        <name>Mg(2+)</name>
        <dbReference type="ChEBI" id="CHEBI:18420"/>
    </ligand>
</feature>
<evidence type="ECO:0000313" key="14">
    <source>
        <dbReference type="EMBL" id="SNW02680.1"/>
    </source>
</evidence>
<accession>A0A240C458</accession>
<keyword evidence="10 12" id="KW-0472">Membrane</keyword>
<protein>
    <recommendedName>
        <fullName evidence="12">Undecaprenyl-phosphate alpha-N-acetylglucosaminyl 1-phosphate transferase</fullName>
        <ecNumber evidence="12">2.7.8.33</ecNumber>
    </recommendedName>
    <alternativeName>
        <fullName evidence="12">UDP-GlcNAc:undecaprenyl-phosphate GlcNAc-1-phosphate transferase</fullName>
    </alternativeName>
    <alternativeName>
        <fullName evidence="12">Undecaprenyl-phosphate GlcNAc-1-phosphate transferase</fullName>
    </alternativeName>
</protein>
<comment type="cofactor">
    <cofactor evidence="12 13">
        <name>Mg(2+)</name>
        <dbReference type="ChEBI" id="CHEBI:18420"/>
    </cofactor>
</comment>
<dbReference type="InterPro" id="IPR000715">
    <property type="entry name" value="Glycosyl_transferase_4"/>
</dbReference>
<dbReference type="GO" id="GO:0009276">
    <property type="term" value="C:Gram-negative-bacterium-type cell wall"/>
    <property type="evidence" value="ECO:0007669"/>
    <property type="project" value="InterPro"/>
</dbReference>
<dbReference type="STRING" id="1411141.GCA_001590885_00181"/>
<evidence type="ECO:0000256" key="12">
    <source>
        <dbReference type="HAMAP-Rule" id="MF_02030"/>
    </source>
</evidence>
<comment type="catalytic activity">
    <reaction evidence="12">
        <text>di-trans,octa-cis-undecaprenyl phosphate + UDP-N-acetyl-alpha-D-glucosamine = N-acetyl-alpha-D-glucosaminyl-di-trans,octa-cis-undecaprenyl diphosphate + UMP</text>
        <dbReference type="Rhea" id="RHEA:28090"/>
        <dbReference type="ChEBI" id="CHEBI:57705"/>
        <dbReference type="ChEBI" id="CHEBI:57865"/>
        <dbReference type="ChEBI" id="CHEBI:60392"/>
        <dbReference type="ChEBI" id="CHEBI:62959"/>
        <dbReference type="EC" id="2.7.8.33"/>
    </reaction>
</comment>
<sequence>MLYQLSVIFILALMLVVIARRAALRVGLVDKPNARKRHQGHIPLVGGIAVYLTLTLMTLWQPEWLPYSTVYLPCVAALVVLGVLDDRFDLPVAPRVMVQGGIALAMMLAAGMQLSSFGYLWGREELMLGYSALLVTPLAVWGAINAYNMVDGIDGQLGTLSCVTFAALAILFGLGGRDELALWCLGLIAALAAYLLFNMSVFGLRHKIFMGDAGSMVIGFTVLWLLLLATQGQQAVIRPVTALWLIAIPLMDMVTVMVRRLLRRQSPFRAGRDHLHHILMRRGLNARQALGMSTMLAVTLACVGICSEVLQLKESLLLVAFLLCFGGYFAMLHEPRQASVFGDNPTADR</sequence>
<dbReference type="UniPathway" id="UPA00281"/>
<feature type="transmembrane region" description="Helical" evidence="12">
    <location>
        <begin position="157"/>
        <end position="174"/>
    </location>
</feature>
<keyword evidence="3 12" id="KW-0997">Cell inner membrane</keyword>
<dbReference type="CDD" id="cd06853">
    <property type="entry name" value="GT_WecA_like"/>
    <property type="match status" value="1"/>
</dbReference>
<comment type="similarity">
    <text evidence="12">Belongs to the glycosyltransferase 4 family. WecA subfamily.</text>
</comment>
<dbReference type="OrthoDB" id="9783652at2"/>
<feature type="transmembrane region" description="Helical" evidence="12">
    <location>
        <begin position="66"/>
        <end position="84"/>
    </location>
</feature>
<organism evidence="14 15">
    <name type="scientific">Serratia ficaria</name>
    <dbReference type="NCBI Taxonomy" id="61651"/>
    <lineage>
        <taxon>Bacteria</taxon>
        <taxon>Pseudomonadati</taxon>
        <taxon>Pseudomonadota</taxon>
        <taxon>Gammaproteobacteria</taxon>
        <taxon>Enterobacterales</taxon>
        <taxon>Yersiniaceae</taxon>
        <taxon>Serratia</taxon>
    </lineage>
</organism>
<keyword evidence="13" id="KW-0479">Metal-binding</keyword>
<dbReference type="Proteomes" id="UP000215134">
    <property type="component" value="Chromosome 1"/>
</dbReference>
<dbReference type="GeneID" id="75028060"/>
<feature type="transmembrane region" description="Helical" evidence="12">
    <location>
        <begin position="96"/>
        <end position="121"/>
    </location>
</feature>
<dbReference type="HAMAP" id="MF_02030">
    <property type="entry name" value="WecA_Gammaproteo"/>
    <property type="match status" value="1"/>
</dbReference>
<dbReference type="UniPathway" id="UPA00566"/>
<dbReference type="GO" id="GO:0071555">
    <property type="term" value="P:cell wall organization"/>
    <property type="evidence" value="ECO:0007669"/>
    <property type="project" value="TreeGrafter"/>
</dbReference>
<dbReference type="PANTHER" id="PTHR22926:SF3">
    <property type="entry name" value="UNDECAPRENYL-PHOSPHATE ALPHA-N-ACETYLGLUCOSAMINYL 1-PHOSPHATE TRANSFERASE"/>
    <property type="match status" value="1"/>
</dbReference>
<dbReference type="InterPro" id="IPR012750">
    <property type="entry name" value="ECA_WecA-rel"/>
</dbReference>
<feature type="transmembrane region" description="Helical" evidence="12">
    <location>
        <begin position="40"/>
        <end position="60"/>
    </location>
</feature>
<dbReference type="NCBIfam" id="TIGR02380">
    <property type="entry name" value="ECA_wecA"/>
    <property type="match status" value="1"/>
</dbReference>
<comment type="subcellular location">
    <subcellularLocation>
        <location evidence="12">Cell inner membrane</location>
        <topology evidence="12">Multi-pass membrane protein</topology>
    </subcellularLocation>
    <subcellularLocation>
        <location evidence="1">Cell membrane</location>
        <topology evidence="1">Multi-pass membrane protein</topology>
    </subcellularLocation>
</comment>
<evidence type="ECO:0000313" key="15">
    <source>
        <dbReference type="Proteomes" id="UP000215134"/>
    </source>
</evidence>
<evidence type="ECO:0000256" key="11">
    <source>
        <dbReference type="ARBA" id="ARBA00023211"/>
    </source>
</evidence>
<comment type="cofactor">
    <cofactor evidence="12">
        <name>Mn(2+)</name>
        <dbReference type="ChEBI" id="CHEBI:29035"/>
    </cofactor>
</comment>
<feature type="transmembrane region" description="Helical" evidence="12">
    <location>
        <begin position="289"/>
        <end position="310"/>
    </location>
</feature>
<keyword evidence="2 12" id="KW-1003">Cell membrane</keyword>
<evidence type="ECO:0000256" key="3">
    <source>
        <dbReference type="ARBA" id="ARBA00022519"/>
    </source>
</evidence>